<accession>A0A820LZ86</accession>
<evidence type="ECO:0000313" key="2">
    <source>
        <dbReference type="EMBL" id="CAF4365196.1"/>
    </source>
</evidence>
<name>A0A820LZ86_9BILA</name>
<evidence type="ECO:0000256" key="1">
    <source>
        <dbReference type="SAM" id="MobiDB-lite"/>
    </source>
</evidence>
<feature type="non-terminal residue" evidence="2">
    <location>
        <position position="77"/>
    </location>
</feature>
<comment type="caution">
    <text evidence="2">The sequence shown here is derived from an EMBL/GenBank/DDBJ whole genome shotgun (WGS) entry which is preliminary data.</text>
</comment>
<evidence type="ECO:0000313" key="3">
    <source>
        <dbReference type="Proteomes" id="UP000663881"/>
    </source>
</evidence>
<feature type="region of interest" description="Disordered" evidence="1">
    <location>
        <begin position="1"/>
        <end position="77"/>
    </location>
</feature>
<dbReference type="Proteomes" id="UP000663881">
    <property type="component" value="Unassembled WGS sequence"/>
</dbReference>
<feature type="non-terminal residue" evidence="2">
    <location>
        <position position="1"/>
    </location>
</feature>
<organism evidence="2 3">
    <name type="scientific">Adineta steineri</name>
    <dbReference type="NCBI Taxonomy" id="433720"/>
    <lineage>
        <taxon>Eukaryota</taxon>
        <taxon>Metazoa</taxon>
        <taxon>Spiralia</taxon>
        <taxon>Gnathifera</taxon>
        <taxon>Rotifera</taxon>
        <taxon>Eurotatoria</taxon>
        <taxon>Bdelloidea</taxon>
        <taxon>Adinetida</taxon>
        <taxon>Adinetidae</taxon>
        <taxon>Adineta</taxon>
    </lineage>
</organism>
<protein>
    <submittedName>
        <fullName evidence="2">Uncharacterized protein</fullName>
    </submittedName>
</protein>
<reference evidence="2" key="1">
    <citation type="submission" date="2021-02" db="EMBL/GenBank/DDBJ databases">
        <authorList>
            <person name="Nowell W R."/>
        </authorList>
    </citation>
    <scope>NUCLEOTIDE SEQUENCE</scope>
</reference>
<feature type="compositionally biased region" description="Polar residues" evidence="1">
    <location>
        <begin position="55"/>
        <end position="71"/>
    </location>
</feature>
<dbReference type="AlphaFoldDB" id="A0A820LZ86"/>
<sequence length="77" mass="8366">LLVQKRAVTSSSSRPNTSTSATFDQTDHTMDEGSIEDNASGQNRNERSPTPYGNMHSNLSHTLNEGTTFTQELHAAS</sequence>
<feature type="compositionally biased region" description="Low complexity" evidence="1">
    <location>
        <begin position="9"/>
        <end position="22"/>
    </location>
</feature>
<gene>
    <name evidence="2" type="ORF">OKA104_LOCUS49542</name>
</gene>
<proteinExistence type="predicted"/>
<dbReference type="EMBL" id="CAJOAY010023327">
    <property type="protein sequence ID" value="CAF4365196.1"/>
    <property type="molecule type" value="Genomic_DNA"/>
</dbReference>